<evidence type="ECO:0008006" key="4">
    <source>
        <dbReference type="Google" id="ProtNLM"/>
    </source>
</evidence>
<keyword evidence="1" id="KW-1133">Transmembrane helix</keyword>
<accession>A0ABT1KZH0</accession>
<sequence>MAPRWWYVRRGVAWPALLGCCGAALAVAAALDRWPTTAVVLLPALLACCAAGAGFVFDERAGAVVAVTPRGGGWRRTSRLAVAVLPLAVWGFVVLTRPGDLPLDRWAWGLAGVATLTIVSGLAALASRHEVDTPGSLLAPVVAFAVLAPVVVTGFLGWSSVYPLDDLAPGVWAFWVAVGAGGVAVWLAAVRSGMRA</sequence>
<name>A0ABT1KZH0_9ACTN</name>
<organism evidence="2 3">
    <name type="scientific">Nocardioides pinisoli</name>
    <dbReference type="NCBI Taxonomy" id="2950279"/>
    <lineage>
        <taxon>Bacteria</taxon>
        <taxon>Bacillati</taxon>
        <taxon>Actinomycetota</taxon>
        <taxon>Actinomycetes</taxon>
        <taxon>Propionibacteriales</taxon>
        <taxon>Nocardioidaceae</taxon>
        <taxon>Nocardioides</taxon>
    </lineage>
</organism>
<keyword evidence="3" id="KW-1185">Reference proteome</keyword>
<feature type="transmembrane region" description="Helical" evidence="1">
    <location>
        <begin position="107"/>
        <end position="125"/>
    </location>
</feature>
<comment type="caution">
    <text evidence="2">The sequence shown here is derived from an EMBL/GenBank/DDBJ whole genome shotgun (WGS) entry which is preliminary data.</text>
</comment>
<dbReference type="RefSeq" id="WP_254182355.1">
    <property type="nucleotide sequence ID" value="NZ_JANARS010000006.1"/>
</dbReference>
<feature type="transmembrane region" description="Helical" evidence="1">
    <location>
        <begin position="38"/>
        <end position="57"/>
    </location>
</feature>
<evidence type="ECO:0000256" key="1">
    <source>
        <dbReference type="SAM" id="Phobius"/>
    </source>
</evidence>
<dbReference type="Proteomes" id="UP001204524">
    <property type="component" value="Unassembled WGS sequence"/>
</dbReference>
<evidence type="ECO:0000313" key="2">
    <source>
        <dbReference type="EMBL" id="MCP3423160.1"/>
    </source>
</evidence>
<feature type="transmembrane region" description="Helical" evidence="1">
    <location>
        <begin position="137"/>
        <end position="158"/>
    </location>
</feature>
<feature type="transmembrane region" description="Helical" evidence="1">
    <location>
        <begin position="170"/>
        <end position="190"/>
    </location>
</feature>
<protein>
    <recommendedName>
        <fullName evidence="4">ABC transporter</fullName>
    </recommendedName>
</protein>
<feature type="transmembrane region" description="Helical" evidence="1">
    <location>
        <begin position="78"/>
        <end position="95"/>
    </location>
</feature>
<evidence type="ECO:0000313" key="3">
    <source>
        <dbReference type="Proteomes" id="UP001204524"/>
    </source>
</evidence>
<dbReference type="EMBL" id="JANARS010000006">
    <property type="protein sequence ID" value="MCP3423160.1"/>
    <property type="molecule type" value="Genomic_DNA"/>
</dbReference>
<keyword evidence="1" id="KW-0472">Membrane</keyword>
<keyword evidence="1" id="KW-0812">Transmembrane</keyword>
<gene>
    <name evidence="2" type="ORF">NCI01_15255</name>
</gene>
<reference evidence="2 3" key="1">
    <citation type="submission" date="2022-06" db="EMBL/GenBank/DDBJ databases">
        <authorList>
            <person name="So Y."/>
        </authorList>
    </citation>
    <scope>NUCLEOTIDE SEQUENCE [LARGE SCALE GENOMIC DNA]</scope>
    <source>
        <strain evidence="2 3">STR3</strain>
    </source>
</reference>
<proteinExistence type="predicted"/>